<dbReference type="Pfam" id="PF00435">
    <property type="entry name" value="Spectrin"/>
    <property type="match status" value="1"/>
</dbReference>
<dbReference type="GO" id="GO:0031965">
    <property type="term" value="C:nuclear membrane"/>
    <property type="evidence" value="ECO:0007669"/>
    <property type="project" value="UniProtKB-SubCell"/>
</dbReference>
<evidence type="ECO:0000313" key="9">
    <source>
        <dbReference type="Proteomes" id="UP000518266"/>
    </source>
</evidence>
<evidence type="ECO:0000256" key="5">
    <source>
        <dbReference type="ARBA" id="ARBA00023242"/>
    </source>
</evidence>
<evidence type="ECO:0000313" key="8">
    <source>
        <dbReference type="EMBL" id="KAF3849910.1"/>
    </source>
</evidence>
<evidence type="ECO:0000256" key="7">
    <source>
        <dbReference type="SAM" id="MobiDB-lite"/>
    </source>
</evidence>
<dbReference type="EMBL" id="JAAKFY010000011">
    <property type="protein sequence ID" value="KAF3849910.1"/>
    <property type="molecule type" value="Genomic_DNA"/>
</dbReference>
<keyword evidence="4" id="KW-0472">Membrane</keyword>
<gene>
    <name evidence="8" type="ORF">F7725_019629</name>
</gene>
<dbReference type="PANTHER" id="PTHR14514:SF3">
    <property type="entry name" value="NESPRIN-1"/>
    <property type="match status" value="1"/>
</dbReference>
<evidence type="ECO:0000256" key="1">
    <source>
        <dbReference type="ARBA" id="ARBA00004126"/>
    </source>
</evidence>
<organism evidence="8 9">
    <name type="scientific">Dissostichus mawsoni</name>
    <name type="common">Antarctic cod</name>
    <dbReference type="NCBI Taxonomy" id="36200"/>
    <lineage>
        <taxon>Eukaryota</taxon>
        <taxon>Metazoa</taxon>
        <taxon>Chordata</taxon>
        <taxon>Craniata</taxon>
        <taxon>Vertebrata</taxon>
        <taxon>Euteleostomi</taxon>
        <taxon>Actinopterygii</taxon>
        <taxon>Neopterygii</taxon>
        <taxon>Teleostei</taxon>
        <taxon>Neoteleostei</taxon>
        <taxon>Acanthomorphata</taxon>
        <taxon>Eupercaria</taxon>
        <taxon>Perciformes</taxon>
        <taxon>Notothenioidei</taxon>
        <taxon>Nototheniidae</taxon>
        <taxon>Dissostichus</taxon>
    </lineage>
</organism>
<comment type="caution">
    <text evidence="8">The sequence shown here is derived from an EMBL/GenBank/DDBJ whole genome shotgun (WGS) entry which is preliminary data.</text>
</comment>
<feature type="region of interest" description="Disordered" evidence="7">
    <location>
        <begin position="336"/>
        <end position="357"/>
    </location>
</feature>
<keyword evidence="6" id="KW-0175">Coiled coil</keyword>
<keyword evidence="3" id="KW-0677">Repeat</keyword>
<comment type="subcellular location">
    <subcellularLocation>
        <location evidence="1">Nucleus membrane</location>
    </subcellularLocation>
</comment>
<dbReference type="SMART" id="SM00150">
    <property type="entry name" value="SPEC"/>
    <property type="match status" value="3"/>
</dbReference>
<dbReference type="OrthoDB" id="18853at2759"/>
<evidence type="ECO:0000256" key="2">
    <source>
        <dbReference type="ARBA" id="ARBA00022553"/>
    </source>
</evidence>
<keyword evidence="9" id="KW-1185">Reference proteome</keyword>
<evidence type="ECO:0000256" key="4">
    <source>
        <dbReference type="ARBA" id="ARBA00023136"/>
    </source>
</evidence>
<evidence type="ECO:0000256" key="3">
    <source>
        <dbReference type="ARBA" id="ARBA00022737"/>
    </source>
</evidence>
<dbReference type="AlphaFoldDB" id="A0A7J5YKL6"/>
<sequence>MKAFILGWTKKAEDLVTGCIIWGSASQLQEQIRAHQALLRECRGLHGDLEAMGERERQLGEVLQTEGWIQQVKQLSRRTEELQQHAKTRLQSLQDAAKDMLRLEAEVKILHAAVDQIQITLASPDLNRLSLREQLTQRQRLLVEMEGFKQQVAAVQQCQSALRLPEEAVASLPVCRTAQTLQQEASQLQHTTIQQCNILQEAVVQYEQYEQEVKNLQRLIEEAHRIIQDRPVSTSNIQELQAQIHHHEELAQKIRGYQEQIASLHSKCKMLTVKAKHATMLLTVNEVEGLSDGVDELSDEELPGSVATTNANKQLPAHPSVVMMIAGRCHTLLSPVTEESGEEGTNSEGRGALSRAPLQELYDPSMETSAANLDDLQRSWETLKNVISEKQKSLYEALERQQHYQESLQSISTKMESIEGALNEGLDPTKTPESQMAAHQALMDEIMMLQEEIGELQMCFSEELADSDSDGEPGDQLALLSTLTVLGERMATIRMKASGKRQLLEVRALR</sequence>
<dbReference type="Proteomes" id="UP000518266">
    <property type="component" value="Unassembled WGS sequence"/>
</dbReference>
<dbReference type="Gene3D" id="1.20.58.60">
    <property type="match status" value="2"/>
</dbReference>
<dbReference type="InterPro" id="IPR018159">
    <property type="entry name" value="Spectrin/alpha-actinin"/>
</dbReference>
<protein>
    <submittedName>
        <fullName evidence="8">Uncharacterized protein</fullName>
    </submittedName>
</protein>
<dbReference type="PANTHER" id="PTHR14514">
    <property type="entry name" value="PKA ANCHORING PROTEIN"/>
    <property type="match status" value="1"/>
</dbReference>
<dbReference type="SUPFAM" id="SSF46966">
    <property type="entry name" value="Spectrin repeat"/>
    <property type="match status" value="3"/>
</dbReference>
<feature type="coiled-coil region" evidence="6">
    <location>
        <begin position="199"/>
        <end position="267"/>
    </location>
</feature>
<keyword evidence="5" id="KW-0539">Nucleus</keyword>
<keyword evidence="2" id="KW-0597">Phosphoprotein</keyword>
<dbReference type="InterPro" id="IPR002017">
    <property type="entry name" value="Spectrin_repeat"/>
</dbReference>
<accession>A0A7J5YKL6</accession>
<proteinExistence type="predicted"/>
<name>A0A7J5YKL6_DISMA</name>
<reference evidence="8 9" key="1">
    <citation type="submission" date="2020-03" db="EMBL/GenBank/DDBJ databases">
        <title>Dissostichus mawsoni Genome sequencing and assembly.</title>
        <authorList>
            <person name="Park H."/>
        </authorList>
    </citation>
    <scope>NUCLEOTIDE SEQUENCE [LARGE SCALE GENOMIC DNA]</scope>
    <source>
        <strain evidence="8">DM0001</strain>
        <tissue evidence="8">Muscle</tissue>
    </source>
</reference>
<evidence type="ECO:0000256" key="6">
    <source>
        <dbReference type="SAM" id="Coils"/>
    </source>
</evidence>